<dbReference type="Gene3D" id="3.10.580.10">
    <property type="entry name" value="CBS-domain"/>
    <property type="match status" value="1"/>
</dbReference>
<dbReference type="PANTHER" id="PTHR43080">
    <property type="entry name" value="CBS DOMAIN-CONTAINING PROTEIN CBSX3, MITOCHONDRIAL"/>
    <property type="match status" value="1"/>
</dbReference>
<dbReference type="InterPro" id="IPR000644">
    <property type="entry name" value="CBS_dom"/>
</dbReference>
<dbReference type="SMART" id="SM00116">
    <property type="entry name" value="CBS"/>
    <property type="match status" value="2"/>
</dbReference>
<evidence type="ECO:0000313" key="5">
    <source>
        <dbReference type="Proteomes" id="UP000044071"/>
    </source>
</evidence>
<feature type="domain" description="CBS" evidence="3">
    <location>
        <begin position="15"/>
        <end position="75"/>
    </location>
</feature>
<evidence type="ECO:0000256" key="1">
    <source>
        <dbReference type="ARBA" id="ARBA00023122"/>
    </source>
</evidence>
<evidence type="ECO:0000259" key="3">
    <source>
        <dbReference type="PROSITE" id="PS51371"/>
    </source>
</evidence>
<dbReference type="SUPFAM" id="SSF54631">
    <property type="entry name" value="CBS-domain pair"/>
    <property type="match status" value="1"/>
</dbReference>
<sequence>MPFSEALVEEIVPVAQKRLITIRDDTPLLEAAKFLDGRHINLVVICDKDGTMVGIITRTDVVRMMAVCQGCGCTVSVATVMTKDVICCRPTDLLRDVWTTMKEQNLLHVPIVDENFKPLGVINARDALLVLMEKAEFESSLLRDYVMNVGYR</sequence>
<proteinExistence type="predicted"/>
<dbReference type="PROSITE" id="PS51371">
    <property type="entry name" value="CBS"/>
    <property type="match status" value="2"/>
</dbReference>
<feature type="domain" description="CBS" evidence="3">
    <location>
        <begin position="81"/>
        <end position="137"/>
    </location>
</feature>
<accession>A0A078L2L8</accession>
<dbReference type="eggNOG" id="COG0517">
    <property type="taxonomic scope" value="Bacteria"/>
</dbReference>
<gene>
    <name evidence="4" type="ORF">BN59_03770</name>
</gene>
<dbReference type="InterPro" id="IPR051257">
    <property type="entry name" value="Diverse_CBS-Domain"/>
</dbReference>
<protein>
    <submittedName>
        <fullName evidence="4">Putative manganese-dependent inorganic pyrophosphatase</fullName>
    </submittedName>
</protein>
<name>A0A078L2L8_9GAMM</name>
<dbReference type="Pfam" id="PF00571">
    <property type="entry name" value="CBS"/>
    <property type="match status" value="2"/>
</dbReference>
<dbReference type="Proteomes" id="UP000044071">
    <property type="component" value="Unassembled WGS sequence"/>
</dbReference>
<keyword evidence="1 2" id="KW-0129">CBS domain</keyword>
<dbReference type="RefSeq" id="WP_044012754.1">
    <property type="nucleotide sequence ID" value="NZ_CCVW01000005.1"/>
</dbReference>
<evidence type="ECO:0000256" key="2">
    <source>
        <dbReference type="PROSITE-ProRule" id="PRU00703"/>
    </source>
</evidence>
<keyword evidence="5" id="KW-1185">Reference proteome</keyword>
<dbReference type="STRING" id="1034943.BN59_03770"/>
<dbReference type="EMBL" id="CCSB01000005">
    <property type="protein sequence ID" value="CDZ79452.1"/>
    <property type="molecule type" value="Genomic_DNA"/>
</dbReference>
<organism evidence="4 5">
    <name type="scientific">Legionella massiliensis</name>
    <dbReference type="NCBI Taxonomy" id="1034943"/>
    <lineage>
        <taxon>Bacteria</taxon>
        <taxon>Pseudomonadati</taxon>
        <taxon>Pseudomonadota</taxon>
        <taxon>Gammaproteobacteria</taxon>
        <taxon>Legionellales</taxon>
        <taxon>Legionellaceae</taxon>
        <taxon>Legionella</taxon>
    </lineage>
</organism>
<dbReference type="AlphaFoldDB" id="A0A078L2L8"/>
<dbReference type="PANTHER" id="PTHR43080:SF2">
    <property type="entry name" value="CBS DOMAIN-CONTAINING PROTEIN"/>
    <property type="match status" value="1"/>
</dbReference>
<dbReference type="InterPro" id="IPR046342">
    <property type="entry name" value="CBS_dom_sf"/>
</dbReference>
<evidence type="ECO:0000313" key="4">
    <source>
        <dbReference type="EMBL" id="CDZ79452.1"/>
    </source>
</evidence>
<reference evidence="4 5" key="1">
    <citation type="submission" date="2014-06" db="EMBL/GenBank/DDBJ databases">
        <authorList>
            <person name="Urmite Genomes Urmite Genomes"/>
        </authorList>
    </citation>
    <scope>NUCLEOTIDE SEQUENCE [LARGE SCALE GENOMIC DNA]</scope>
</reference>
<dbReference type="OrthoDB" id="9794094at2"/>